<protein>
    <submittedName>
        <fullName evidence="2">Alpha/beta hydrolase</fullName>
    </submittedName>
</protein>
<keyword evidence="2" id="KW-0378">Hydrolase</keyword>
<dbReference type="InterPro" id="IPR029058">
    <property type="entry name" value="AB_hydrolase_fold"/>
</dbReference>
<dbReference type="PANTHER" id="PTHR46438:SF11">
    <property type="entry name" value="LIPASE-RELATED"/>
    <property type="match status" value="1"/>
</dbReference>
<dbReference type="Pfam" id="PF00561">
    <property type="entry name" value="Abhydrolase_1"/>
    <property type="match status" value="1"/>
</dbReference>
<proteinExistence type="predicted"/>
<dbReference type="GO" id="GO:0016787">
    <property type="term" value="F:hydrolase activity"/>
    <property type="evidence" value="ECO:0007669"/>
    <property type="project" value="UniProtKB-KW"/>
</dbReference>
<dbReference type="AlphaFoldDB" id="I8UFE3"/>
<dbReference type="InterPro" id="IPR000073">
    <property type="entry name" value="AB_hydrolase_1"/>
</dbReference>
<evidence type="ECO:0000259" key="1">
    <source>
        <dbReference type="Pfam" id="PF00561"/>
    </source>
</evidence>
<evidence type="ECO:0000313" key="2">
    <source>
        <dbReference type="EMBL" id="EIT85615.1"/>
    </source>
</evidence>
<gene>
    <name evidence="2" type="ORF">A374_10278</name>
</gene>
<reference evidence="2 3" key="1">
    <citation type="journal article" date="2012" name="J. Bacteriol.">
        <title>Genome of Bacillus macauensis ZFHKF-1, a Long-Chain-Forming Bacterium.</title>
        <authorList>
            <person name="Cai L."/>
            <person name="Zhang T."/>
        </authorList>
    </citation>
    <scope>NUCLEOTIDE SEQUENCE [LARGE SCALE GENOMIC DNA]</scope>
    <source>
        <strain evidence="2 3">ZFHKF-1</strain>
    </source>
</reference>
<comment type="caution">
    <text evidence="2">The sequence shown here is derived from an EMBL/GenBank/DDBJ whole genome shotgun (WGS) entry which is preliminary data.</text>
</comment>
<dbReference type="eggNOG" id="COG2267">
    <property type="taxonomic scope" value="Bacteria"/>
</dbReference>
<dbReference type="RefSeq" id="WP_007202140.1">
    <property type="nucleotide sequence ID" value="NZ_AKKV01000025.1"/>
</dbReference>
<dbReference type="PRINTS" id="PR00412">
    <property type="entry name" value="EPOXHYDRLASE"/>
</dbReference>
<dbReference type="Gene3D" id="3.40.50.1820">
    <property type="entry name" value="alpha/beta hydrolase"/>
    <property type="match status" value="1"/>
</dbReference>
<dbReference type="EMBL" id="AKKV01000025">
    <property type="protein sequence ID" value="EIT85615.1"/>
    <property type="molecule type" value="Genomic_DNA"/>
</dbReference>
<dbReference type="SUPFAM" id="SSF53474">
    <property type="entry name" value="alpha/beta-Hydrolases"/>
    <property type="match status" value="1"/>
</dbReference>
<dbReference type="STRING" id="1196324.A374_10278"/>
<accession>I8UFE3</accession>
<sequence length="284" mass="32438">MNEKGHQKRIGNVTIYYEEYPSQQQNAPVMILVHGFLSSTISFHKLIPYLTAHYHVIALDLPGFGKSEKSTAFVYSFENYGVLLTSFIEEMHLNNVILAGHSMGGQVILHAVRVPQTKVKIAALVLLGSCGYLKKAQPFMVTCSYFPFFSWGLKKWVLRKNLRHNLEGVLYNPALVTDELIESYRAQFYEDGFFECLIRLLRQREGDLKPFELNTIAHPILLLHGEEDRVIPISISKRLHEDLKHSSLKTYKEAGHLLMEEKPQEIAADIVHFLSPIQKEALST</sequence>
<dbReference type="InterPro" id="IPR000639">
    <property type="entry name" value="Epox_hydrolase-like"/>
</dbReference>
<dbReference type="PATRIC" id="fig|1196324.3.peg.2100"/>
<organism evidence="2 3">
    <name type="scientific">Fictibacillus macauensis ZFHKF-1</name>
    <dbReference type="NCBI Taxonomy" id="1196324"/>
    <lineage>
        <taxon>Bacteria</taxon>
        <taxon>Bacillati</taxon>
        <taxon>Bacillota</taxon>
        <taxon>Bacilli</taxon>
        <taxon>Bacillales</taxon>
        <taxon>Fictibacillaceae</taxon>
        <taxon>Fictibacillus</taxon>
    </lineage>
</organism>
<feature type="domain" description="AB hydrolase-1" evidence="1">
    <location>
        <begin position="28"/>
        <end position="263"/>
    </location>
</feature>
<dbReference type="Proteomes" id="UP000004080">
    <property type="component" value="Unassembled WGS sequence"/>
</dbReference>
<keyword evidence="3" id="KW-1185">Reference proteome</keyword>
<evidence type="ECO:0000313" key="3">
    <source>
        <dbReference type="Proteomes" id="UP000004080"/>
    </source>
</evidence>
<dbReference type="PANTHER" id="PTHR46438">
    <property type="entry name" value="ALPHA/BETA-HYDROLASES SUPERFAMILY PROTEIN"/>
    <property type="match status" value="1"/>
</dbReference>
<name>I8UFE3_9BACL</name>
<dbReference type="PRINTS" id="PR00111">
    <property type="entry name" value="ABHYDROLASE"/>
</dbReference>